<dbReference type="EMBL" id="CAJJDP010000021">
    <property type="protein sequence ID" value="CAD8148462.1"/>
    <property type="molecule type" value="Genomic_DNA"/>
</dbReference>
<organism evidence="1 2">
    <name type="scientific">Paramecium octaurelia</name>
    <dbReference type="NCBI Taxonomy" id="43137"/>
    <lineage>
        <taxon>Eukaryota</taxon>
        <taxon>Sar</taxon>
        <taxon>Alveolata</taxon>
        <taxon>Ciliophora</taxon>
        <taxon>Intramacronucleata</taxon>
        <taxon>Oligohymenophorea</taxon>
        <taxon>Peniculida</taxon>
        <taxon>Parameciidae</taxon>
        <taxon>Paramecium</taxon>
    </lineage>
</organism>
<evidence type="ECO:0000313" key="2">
    <source>
        <dbReference type="Proteomes" id="UP000683925"/>
    </source>
</evidence>
<dbReference type="AlphaFoldDB" id="A0A8S1TCF5"/>
<evidence type="ECO:0000313" key="1">
    <source>
        <dbReference type="EMBL" id="CAD8148462.1"/>
    </source>
</evidence>
<proteinExistence type="predicted"/>
<dbReference type="Proteomes" id="UP000683925">
    <property type="component" value="Unassembled WGS sequence"/>
</dbReference>
<accession>A0A8S1TCF5</accession>
<keyword evidence="2" id="KW-1185">Reference proteome</keyword>
<sequence length="103" mass="12393">MNYNLTLDKQVQLESVGDLQLGTYLLLDEYPCKILKLQLGSRHSNCALIEAQNVIQNKLLQYNVGFMEHWKYLQFNWRIIIQQEYKMMIFQPYQSQMVQFEKI</sequence>
<comment type="caution">
    <text evidence="1">The sequence shown here is derived from an EMBL/GenBank/DDBJ whole genome shotgun (WGS) entry which is preliminary data.</text>
</comment>
<reference evidence="1" key="1">
    <citation type="submission" date="2021-01" db="EMBL/GenBank/DDBJ databases">
        <authorList>
            <consortium name="Genoscope - CEA"/>
            <person name="William W."/>
        </authorList>
    </citation>
    <scope>NUCLEOTIDE SEQUENCE</scope>
</reference>
<gene>
    <name evidence="1" type="ORF">POCTA_138.1.T0210135</name>
</gene>
<protein>
    <submittedName>
        <fullName evidence="1">Uncharacterized protein</fullName>
    </submittedName>
</protein>
<dbReference type="OrthoDB" id="9975114at2759"/>
<name>A0A8S1TCF5_PAROT</name>